<gene>
    <name evidence="2" type="ORF">M9Y10_010880</name>
</gene>
<accession>A0ABR2IPG5</accession>
<dbReference type="Proteomes" id="UP001470230">
    <property type="component" value="Unassembled WGS sequence"/>
</dbReference>
<protein>
    <submittedName>
        <fullName evidence="2">Uncharacterized protein</fullName>
    </submittedName>
</protein>
<proteinExistence type="predicted"/>
<keyword evidence="1" id="KW-0175">Coiled coil</keyword>
<comment type="caution">
    <text evidence="2">The sequence shown here is derived from an EMBL/GenBank/DDBJ whole genome shotgun (WGS) entry which is preliminary data.</text>
</comment>
<organism evidence="2 3">
    <name type="scientific">Tritrichomonas musculus</name>
    <dbReference type="NCBI Taxonomy" id="1915356"/>
    <lineage>
        <taxon>Eukaryota</taxon>
        <taxon>Metamonada</taxon>
        <taxon>Parabasalia</taxon>
        <taxon>Tritrichomonadida</taxon>
        <taxon>Tritrichomonadidae</taxon>
        <taxon>Tritrichomonas</taxon>
    </lineage>
</organism>
<dbReference type="EMBL" id="JAPFFF010000016">
    <property type="protein sequence ID" value="KAK8865339.1"/>
    <property type="molecule type" value="Genomic_DNA"/>
</dbReference>
<feature type="coiled-coil region" evidence="1">
    <location>
        <begin position="49"/>
        <end position="87"/>
    </location>
</feature>
<sequence length="96" mass="11386">MEKFELSIPDDFIEDFTIYYVGSDGLNEINTSKDENKITNEITERNKLTKNLEKEIKDRQEDLLLIQQKLEEERTNLQAEISSIDKEIKKEIVDMF</sequence>
<reference evidence="2 3" key="1">
    <citation type="submission" date="2024-04" db="EMBL/GenBank/DDBJ databases">
        <title>Tritrichomonas musculus Genome.</title>
        <authorList>
            <person name="Alves-Ferreira E."/>
            <person name="Grigg M."/>
            <person name="Lorenzi H."/>
            <person name="Galac M."/>
        </authorList>
    </citation>
    <scope>NUCLEOTIDE SEQUENCE [LARGE SCALE GENOMIC DNA]</scope>
    <source>
        <strain evidence="2 3">EAF2021</strain>
    </source>
</reference>
<name>A0ABR2IPG5_9EUKA</name>
<evidence type="ECO:0000256" key="1">
    <source>
        <dbReference type="SAM" id="Coils"/>
    </source>
</evidence>
<keyword evidence="3" id="KW-1185">Reference proteome</keyword>
<evidence type="ECO:0000313" key="2">
    <source>
        <dbReference type="EMBL" id="KAK8865339.1"/>
    </source>
</evidence>
<evidence type="ECO:0000313" key="3">
    <source>
        <dbReference type="Proteomes" id="UP001470230"/>
    </source>
</evidence>